<feature type="signal peptide" evidence="1">
    <location>
        <begin position="1"/>
        <end position="19"/>
    </location>
</feature>
<keyword evidence="1" id="KW-0732">Signal</keyword>
<sequence length="123" mass="12815">MRSSYTAILLCLAAGISYAAPQGSIPGGIPVIDINNIPICCPGDILTDVCAFHNILKTCATSGPITRTIPELQPVPDLLNPQPKCTPNLKPCAISDPGKCCSQCCMTVENGAVCCDIDPPSDQ</sequence>
<organism evidence="2 3">
    <name type="scientific">Pyronema omphalodes (strain CBS 100304)</name>
    <name type="common">Pyronema confluens</name>
    <dbReference type="NCBI Taxonomy" id="1076935"/>
    <lineage>
        <taxon>Eukaryota</taxon>
        <taxon>Fungi</taxon>
        <taxon>Dikarya</taxon>
        <taxon>Ascomycota</taxon>
        <taxon>Pezizomycotina</taxon>
        <taxon>Pezizomycetes</taxon>
        <taxon>Pezizales</taxon>
        <taxon>Pyronemataceae</taxon>
        <taxon>Pyronema</taxon>
    </lineage>
</organism>
<evidence type="ECO:0000256" key="1">
    <source>
        <dbReference type="SAM" id="SignalP"/>
    </source>
</evidence>
<dbReference type="AlphaFoldDB" id="U4KXU5"/>
<accession>U4KXU5</accession>
<reference evidence="2 3" key="1">
    <citation type="journal article" date="2013" name="PLoS Genet.">
        <title>The genome and development-dependent transcriptomes of Pyronema confluens: a window into fungal evolution.</title>
        <authorList>
            <person name="Traeger S."/>
            <person name="Altegoer F."/>
            <person name="Freitag M."/>
            <person name="Gabaldon T."/>
            <person name="Kempken F."/>
            <person name="Kumar A."/>
            <person name="Marcet-Houben M."/>
            <person name="Poggeler S."/>
            <person name="Stajich J.E."/>
            <person name="Nowrousian M."/>
        </authorList>
    </citation>
    <scope>NUCLEOTIDE SEQUENCE [LARGE SCALE GENOMIC DNA]</scope>
    <source>
        <strain evidence="3">CBS 100304</strain>
        <tissue evidence="2">Vegetative mycelium</tissue>
    </source>
</reference>
<evidence type="ECO:0000313" key="2">
    <source>
        <dbReference type="EMBL" id="CCX06345.1"/>
    </source>
</evidence>
<name>U4KXU5_PYROM</name>
<protein>
    <submittedName>
        <fullName evidence="2">Uncharacterized protein</fullName>
    </submittedName>
</protein>
<dbReference type="EMBL" id="HF935285">
    <property type="protein sequence ID" value="CCX06345.1"/>
    <property type="molecule type" value="Genomic_DNA"/>
</dbReference>
<evidence type="ECO:0000313" key="3">
    <source>
        <dbReference type="Proteomes" id="UP000018144"/>
    </source>
</evidence>
<proteinExistence type="predicted"/>
<keyword evidence="3" id="KW-1185">Reference proteome</keyword>
<gene>
    <name evidence="2" type="ORF">PCON_05932</name>
</gene>
<feature type="chain" id="PRO_5004650939" evidence="1">
    <location>
        <begin position="20"/>
        <end position="123"/>
    </location>
</feature>
<dbReference type="Proteomes" id="UP000018144">
    <property type="component" value="Unassembled WGS sequence"/>
</dbReference>